<gene>
    <name evidence="1" type="ORF">ILEXP_LOCUS39844</name>
</gene>
<sequence>MLKIEDDLWGSDGWFLDEVSEWLNPQDQAEIANTVVVWSDMPDRRVWKHENSGDFSSGRRSDFSVGNALPVSGRLILQQDQNGLPTIRLKRLVVCDQRQGIG</sequence>
<protein>
    <submittedName>
        <fullName evidence="1">Uncharacterized protein</fullName>
    </submittedName>
</protein>
<name>A0ABC8TLL8_9AQUA</name>
<comment type="caution">
    <text evidence="1">The sequence shown here is derived from an EMBL/GenBank/DDBJ whole genome shotgun (WGS) entry which is preliminary data.</text>
</comment>
<dbReference type="AlphaFoldDB" id="A0ABC8TLL8"/>
<proteinExistence type="predicted"/>
<keyword evidence="2" id="KW-1185">Reference proteome</keyword>
<reference evidence="1 2" key="1">
    <citation type="submission" date="2024-02" db="EMBL/GenBank/DDBJ databases">
        <authorList>
            <person name="Vignale AGUSTIN F."/>
            <person name="Sosa J E."/>
            <person name="Modenutti C."/>
        </authorList>
    </citation>
    <scope>NUCLEOTIDE SEQUENCE [LARGE SCALE GENOMIC DNA]</scope>
</reference>
<evidence type="ECO:0000313" key="2">
    <source>
        <dbReference type="Proteomes" id="UP001642360"/>
    </source>
</evidence>
<dbReference type="Proteomes" id="UP001642360">
    <property type="component" value="Unassembled WGS sequence"/>
</dbReference>
<dbReference type="EMBL" id="CAUOFW020005484">
    <property type="protein sequence ID" value="CAK9170362.1"/>
    <property type="molecule type" value="Genomic_DNA"/>
</dbReference>
<organism evidence="1 2">
    <name type="scientific">Ilex paraguariensis</name>
    <name type="common">yerba mate</name>
    <dbReference type="NCBI Taxonomy" id="185542"/>
    <lineage>
        <taxon>Eukaryota</taxon>
        <taxon>Viridiplantae</taxon>
        <taxon>Streptophyta</taxon>
        <taxon>Embryophyta</taxon>
        <taxon>Tracheophyta</taxon>
        <taxon>Spermatophyta</taxon>
        <taxon>Magnoliopsida</taxon>
        <taxon>eudicotyledons</taxon>
        <taxon>Gunneridae</taxon>
        <taxon>Pentapetalae</taxon>
        <taxon>asterids</taxon>
        <taxon>campanulids</taxon>
        <taxon>Aquifoliales</taxon>
        <taxon>Aquifoliaceae</taxon>
        <taxon>Ilex</taxon>
    </lineage>
</organism>
<evidence type="ECO:0000313" key="1">
    <source>
        <dbReference type="EMBL" id="CAK9170362.1"/>
    </source>
</evidence>
<accession>A0ABC8TLL8</accession>